<dbReference type="Proteomes" id="UP000001307">
    <property type="component" value="Unassembled WGS sequence"/>
</dbReference>
<dbReference type="AlphaFoldDB" id="E4WV24"/>
<sequence length="215" mass="23888">MPHNAICEEGWRYYLPDNTHGSAWVCETNRDVILAIFWISLVQLFIASVSFVGSFFSEDDPDLFSADVERTVHMEDPEVEIRTTETNLSKTPVIIVNKKQRQIVKIYHKIHTSYGPRIHEVINVLAPILGLCAVKVNSLEILEAFFVFTLFALFVGLIVGCLTGLEACDNAERFCGADAANWVSAGYSVGIIVMTGLNLSMIALSGAILTNRLYQ</sequence>
<dbReference type="EMBL" id="FN653017">
    <property type="protein sequence ID" value="CBY21706.1"/>
    <property type="molecule type" value="Genomic_DNA"/>
</dbReference>
<name>E4WV24_OIKDI</name>
<evidence type="ECO:0000313" key="2">
    <source>
        <dbReference type="EMBL" id="CBY21706.1"/>
    </source>
</evidence>
<keyword evidence="1" id="KW-0812">Transmembrane</keyword>
<evidence type="ECO:0000313" key="3">
    <source>
        <dbReference type="Proteomes" id="UP000001307"/>
    </source>
</evidence>
<feature type="transmembrane region" description="Helical" evidence="1">
    <location>
        <begin position="32"/>
        <end position="56"/>
    </location>
</feature>
<dbReference type="InParanoid" id="E4WV24"/>
<proteinExistence type="predicted"/>
<evidence type="ECO:0000256" key="1">
    <source>
        <dbReference type="SAM" id="Phobius"/>
    </source>
</evidence>
<keyword evidence="1" id="KW-0472">Membrane</keyword>
<organism evidence="2">
    <name type="scientific">Oikopleura dioica</name>
    <name type="common">Tunicate</name>
    <dbReference type="NCBI Taxonomy" id="34765"/>
    <lineage>
        <taxon>Eukaryota</taxon>
        <taxon>Metazoa</taxon>
        <taxon>Chordata</taxon>
        <taxon>Tunicata</taxon>
        <taxon>Appendicularia</taxon>
        <taxon>Copelata</taxon>
        <taxon>Oikopleuridae</taxon>
        <taxon>Oikopleura</taxon>
    </lineage>
</organism>
<gene>
    <name evidence="2" type="ORF">GSOID_T00009481001</name>
</gene>
<keyword evidence="1" id="KW-1133">Transmembrane helix</keyword>
<accession>E4WV24</accession>
<feature type="transmembrane region" description="Helical" evidence="1">
    <location>
        <begin position="145"/>
        <end position="165"/>
    </location>
</feature>
<feature type="transmembrane region" description="Helical" evidence="1">
    <location>
        <begin position="185"/>
        <end position="209"/>
    </location>
</feature>
<protein>
    <submittedName>
        <fullName evidence="2">Uncharacterized protein</fullName>
    </submittedName>
</protein>
<reference evidence="2" key="1">
    <citation type="journal article" date="2010" name="Science">
        <title>Plasticity of animal genome architecture unmasked by rapid evolution of a pelagic tunicate.</title>
        <authorList>
            <person name="Denoeud F."/>
            <person name="Henriet S."/>
            <person name="Mungpakdee S."/>
            <person name="Aury J.M."/>
            <person name="Da Silva C."/>
            <person name="Brinkmann H."/>
            <person name="Mikhaleva J."/>
            <person name="Olsen L.C."/>
            <person name="Jubin C."/>
            <person name="Canestro C."/>
            <person name="Bouquet J.M."/>
            <person name="Danks G."/>
            <person name="Poulain J."/>
            <person name="Campsteijn C."/>
            <person name="Adamski M."/>
            <person name="Cross I."/>
            <person name="Yadetie F."/>
            <person name="Muffato M."/>
            <person name="Louis A."/>
            <person name="Butcher S."/>
            <person name="Tsagkogeorga G."/>
            <person name="Konrad A."/>
            <person name="Singh S."/>
            <person name="Jensen M.F."/>
            <person name="Cong E.H."/>
            <person name="Eikeseth-Otteraa H."/>
            <person name="Noel B."/>
            <person name="Anthouard V."/>
            <person name="Porcel B.M."/>
            <person name="Kachouri-Lafond R."/>
            <person name="Nishino A."/>
            <person name="Ugolini M."/>
            <person name="Chourrout P."/>
            <person name="Nishida H."/>
            <person name="Aasland R."/>
            <person name="Huzurbazar S."/>
            <person name="Westhof E."/>
            <person name="Delsuc F."/>
            <person name="Lehrach H."/>
            <person name="Reinhardt R."/>
            <person name="Weissenbach J."/>
            <person name="Roy S.W."/>
            <person name="Artiguenave F."/>
            <person name="Postlethwait J.H."/>
            <person name="Manak J.R."/>
            <person name="Thompson E.M."/>
            <person name="Jaillon O."/>
            <person name="Du Pasquier L."/>
            <person name="Boudinot P."/>
            <person name="Liberles D.A."/>
            <person name="Volff J.N."/>
            <person name="Philippe H."/>
            <person name="Lenhard B."/>
            <person name="Roest Crollius H."/>
            <person name="Wincker P."/>
            <person name="Chourrout D."/>
        </authorList>
    </citation>
    <scope>NUCLEOTIDE SEQUENCE [LARGE SCALE GENOMIC DNA]</scope>
</reference>
<keyword evidence="3" id="KW-1185">Reference proteome</keyword>